<evidence type="ECO:0000256" key="6">
    <source>
        <dbReference type="ARBA" id="ARBA00023004"/>
    </source>
</evidence>
<dbReference type="SUPFAM" id="SSF48264">
    <property type="entry name" value="Cytochrome P450"/>
    <property type="match status" value="1"/>
</dbReference>
<proteinExistence type="evidence at transcript level"/>
<dbReference type="GO" id="GO:0016705">
    <property type="term" value="F:oxidoreductase activity, acting on paired donors, with incorporation or reduction of molecular oxygen"/>
    <property type="evidence" value="ECO:0007669"/>
    <property type="project" value="InterPro"/>
</dbReference>
<dbReference type="GO" id="GO:0010268">
    <property type="term" value="P:brassinosteroid homeostasis"/>
    <property type="evidence" value="ECO:0007669"/>
    <property type="project" value="TreeGrafter"/>
</dbReference>
<keyword evidence="8" id="KW-0560">Oxidoreductase</keyword>
<evidence type="ECO:0000256" key="1">
    <source>
        <dbReference type="ARBA" id="ARBA00004167"/>
    </source>
</evidence>
<dbReference type="Gene3D" id="1.10.630.10">
    <property type="entry name" value="Cytochrome P450"/>
    <property type="match status" value="1"/>
</dbReference>
<feature type="binding site" description="axial binding residue" evidence="7">
    <location>
        <position position="414"/>
    </location>
    <ligand>
        <name>heme</name>
        <dbReference type="ChEBI" id="CHEBI:30413"/>
    </ligand>
    <ligandPart>
        <name>Fe</name>
        <dbReference type="ChEBI" id="CHEBI:18248"/>
    </ligandPart>
</feature>
<keyword evidence="4 7" id="KW-0479">Metal-binding</keyword>
<dbReference type="GO" id="GO:0020037">
    <property type="term" value="F:heme binding"/>
    <property type="evidence" value="ECO:0007669"/>
    <property type="project" value="InterPro"/>
</dbReference>
<evidence type="ECO:0000313" key="10">
    <source>
        <dbReference type="EMBL" id="UXF47985.1"/>
    </source>
</evidence>
<keyword evidence="5" id="KW-1133">Transmembrane helix</keyword>
<dbReference type="PANTHER" id="PTHR24286">
    <property type="entry name" value="CYTOCHROME P450 26"/>
    <property type="match status" value="1"/>
</dbReference>
<dbReference type="InterPro" id="IPR017972">
    <property type="entry name" value="Cyt_P450_CS"/>
</dbReference>
<keyword evidence="6 7" id="KW-0408">Iron</keyword>
<comment type="similarity">
    <text evidence="2 8">Belongs to the cytochrome P450 family.</text>
</comment>
<dbReference type="InterPro" id="IPR002401">
    <property type="entry name" value="Cyt_P450_E_grp-I"/>
</dbReference>
<evidence type="ECO:0000256" key="5">
    <source>
        <dbReference type="ARBA" id="ARBA00022989"/>
    </source>
</evidence>
<keyword evidence="5" id="KW-0472">Membrane</keyword>
<reference evidence="10" key="1">
    <citation type="submission" date="2021-06" db="EMBL/GenBank/DDBJ databases">
        <authorList>
            <person name="Bhat W.W."/>
            <person name="Johnson S."/>
            <person name="Hamberger B."/>
            <person name="Lau K."/>
            <person name="Buell R."/>
            <person name="Matsumoto S."/>
        </authorList>
    </citation>
    <scope>NUCLEOTIDE SEQUENCE</scope>
</reference>
<evidence type="ECO:0000256" key="9">
    <source>
        <dbReference type="SAM" id="SignalP"/>
    </source>
</evidence>
<dbReference type="PRINTS" id="PR00463">
    <property type="entry name" value="EP450I"/>
</dbReference>
<keyword evidence="3" id="KW-0812">Transmembrane</keyword>
<protein>
    <submittedName>
        <fullName evidence="10">Cytochrome P450 CYP707-1a</fullName>
    </submittedName>
</protein>
<keyword evidence="9" id="KW-0732">Signal</keyword>
<feature type="signal peptide" evidence="9">
    <location>
        <begin position="1"/>
        <end position="23"/>
    </location>
</feature>
<dbReference type="AlphaFoldDB" id="A0A977LHB3"/>
<evidence type="ECO:0000256" key="4">
    <source>
        <dbReference type="ARBA" id="ARBA00022723"/>
    </source>
</evidence>
<dbReference type="PANTHER" id="PTHR24286:SF189">
    <property type="entry name" value="CYTOCHROME P450, FAMILY 722, SUBFAMILY A, POLYPEPTIDE 1"/>
    <property type="match status" value="1"/>
</dbReference>
<dbReference type="EMBL" id="MZ485370">
    <property type="protein sequence ID" value="UXF47985.1"/>
    <property type="molecule type" value="mRNA"/>
</dbReference>
<dbReference type="PRINTS" id="PR00385">
    <property type="entry name" value="P450"/>
</dbReference>
<dbReference type="GO" id="GO:0005506">
    <property type="term" value="F:iron ion binding"/>
    <property type="evidence" value="ECO:0007669"/>
    <property type="project" value="InterPro"/>
</dbReference>
<accession>A0A977LHB3</accession>
<sequence length="436" mass="48890">MFSVLLPLLLTAALLLLPRLLHNRRHPTAGAPPGSCGPPLIGETIQFLAAANSTSGFYDFVRIRRLRHGKWFKTSVFGETHVFLSSTESARAILTNGSGKFTKKYIKSIAALVGDRSLLCASPQHHRLLRARLLSFFSSNSLASFIKHFDHLIITTLNSWQDGTVVLLDEALKITLRAMCKMLLSLEEGDEIVQLEGAVAQICEAMLAFPLNLPTTRFCKGLQARQRITGTLDKVISDRRRGIGAKQEDFLHHLMACHAGLNRLTDAEIKDNILTMIIAGQDTTASAITWMVKYLSENQEVLEKLKVEQLQLANKTPKGALLTFEDFNEMLYASKVVKESLRMASVVPWLPRLVLQDCELEGYMIKKGWNVNIDARSVHLDPNIYDDPHRFDPSRFEVSRPYSFLAFGMGGRTCLGMNMAKAMMLVFLHRLVTTYK</sequence>
<evidence type="ECO:0000256" key="3">
    <source>
        <dbReference type="ARBA" id="ARBA00022692"/>
    </source>
</evidence>
<comment type="cofactor">
    <cofactor evidence="7">
        <name>heme</name>
        <dbReference type="ChEBI" id="CHEBI:30413"/>
    </cofactor>
</comment>
<evidence type="ECO:0000256" key="8">
    <source>
        <dbReference type="RuleBase" id="RU000461"/>
    </source>
</evidence>
<feature type="chain" id="PRO_5037110581" evidence="9">
    <location>
        <begin position="24"/>
        <end position="436"/>
    </location>
</feature>
<dbReference type="GO" id="GO:0016132">
    <property type="term" value="P:brassinosteroid biosynthetic process"/>
    <property type="evidence" value="ECO:0007669"/>
    <property type="project" value="TreeGrafter"/>
</dbReference>
<dbReference type="GO" id="GO:0016020">
    <property type="term" value="C:membrane"/>
    <property type="evidence" value="ECO:0007669"/>
    <property type="project" value="UniProtKB-SubCell"/>
</dbReference>
<dbReference type="InterPro" id="IPR036396">
    <property type="entry name" value="Cyt_P450_sf"/>
</dbReference>
<evidence type="ECO:0000256" key="2">
    <source>
        <dbReference type="ARBA" id="ARBA00010617"/>
    </source>
</evidence>
<dbReference type="InterPro" id="IPR001128">
    <property type="entry name" value="Cyt_P450"/>
</dbReference>
<evidence type="ECO:0000256" key="7">
    <source>
        <dbReference type="PIRSR" id="PIRSR602401-1"/>
    </source>
</evidence>
<dbReference type="GO" id="GO:0004497">
    <property type="term" value="F:monooxygenase activity"/>
    <property type="evidence" value="ECO:0007669"/>
    <property type="project" value="UniProtKB-KW"/>
</dbReference>
<name>A0A977LHB3_9ROSI</name>
<keyword evidence="7 8" id="KW-0349">Heme</keyword>
<dbReference type="PROSITE" id="PS00086">
    <property type="entry name" value="CYTOCHROME_P450"/>
    <property type="match status" value="1"/>
</dbReference>
<organism evidence="10">
    <name type="scientific">Daphne genkwa</name>
    <dbReference type="NCBI Taxonomy" id="1477590"/>
    <lineage>
        <taxon>Eukaryota</taxon>
        <taxon>Viridiplantae</taxon>
        <taxon>Streptophyta</taxon>
        <taxon>Embryophyta</taxon>
        <taxon>Tracheophyta</taxon>
        <taxon>Spermatophyta</taxon>
        <taxon>Magnoliopsida</taxon>
        <taxon>eudicotyledons</taxon>
        <taxon>Gunneridae</taxon>
        <taxon>Pentapetalae</taxon>
        <taxon>rosids</taxon>
        <taxon>malvids</taxon>
        <taxon>Malvales</taxon>
        <taxon>Thymelaeaceae</taxon>
        <taxon>Daphne</taxon>
    </lineage>
</organism>
<keyword evidence="8" id="KW-0503">Monooxygenase</keyword>
<dbReference type="CDD" id="cd11043">
    <property type="entry name" value="CYP90-like"/>
    <property type="match status" value="1"/>
</dbReference>
<dbReference type="Pfam" id="PF00067">
    <property type="entry name" value="p450"/>
    <property type="match status" value="1"/>
</dbReference>
<comment type="subcellular location">
    <subcellularLocation>
        <location evidence="1">Membrane</location>
        <topology evidence="1">Single-pass membrane protein</topology>
    </subcellularLocation>
</comment>
<dbReference type="GO" id="GO:0016125">
    <property type="term" value="P:sterol metabolic process"/>
    <property type="evidence" value="ECO:0007669"/>
    <property type="project" value="TreeGrafter"/>
</dbReference>